<reference evidence="2 3" key="1">
    <citation type="journal article" date="2013" name="J. Microbiol. Biotechnol.">
        <title>Novosphingobium ginsenosidimutans sp. nov., with the ability to convert ginsenoside.</title>
        <authorList>
            <person name="Kim J.K."/>
            <person name="He D."/>
            <person name="Liu Q.M."/>
            <person name="Park H.Y."/>
            <person name="Jung M.S."/>
            <person name="Yoon M.H."/>
            <person name="Kim S.C."/>
            <person name="Im W.T."/>
        </authorList>
    </citation>
    <scope>NUCLEOTIDE SEQUENCE [LARGE SCALE GENOMIC DNA]</scope>
    <source>
        <strain evidence="2 3">FW-6</strain>
    </source>
</reference>
<dbReference type="AlphaFoldDB" id="A0A5B8S5V7"/>
<dbReference type="GO" id="GO:0004713">
    <property type="term" value="F:protein tyrosine kinase activity"/>
    <property type="evidence" value="ECO:0007669"/>
    <property type="project" value="TreeGrafter"/>
</dbReference>
<dbReference type="KEGG" id="ngf:FRF71_06435"/>
<keyword evidence="1" id="KW-0472">Membrane</keyword>
<keyword evidence="3" id="KW-1185">Reference proteome</keyword>
<evidence type="ECO:0000313" key="3">
    <source>
        <dbReference type="Proteomes" id="UP000321172"/>
    </source>
</evidence>
<dbReference type="EMBL" id="CP042345">
    <property type="protein sequence ID" value="QEA15805.1"/>
    <property type="molecule type" value="Genomic_DNA"/>
</dbReference>
<organism evidence="2 3">
    <name type="scientific">Novosphingobium ginsenosidimutans</name>
    <dbReference type="NCBI Taxonomy" id="1176536"/>
    <lineage>
        <taxon>Bacteria</taxon>
        <taxon>Pseudomonadati</taxon>
        <taxon>Pseudomonadota</taxon>
        <taxon>Alphaproteobacteria</taxon>
        <taxon>Sphingomonadales</taxon>
        <taxon>Sphingomonadaceae</taxon>
        <taxon>Novosphingobium</taxon>
    </lineage>
</organism>
<protein>
    <recommendedName>
        <fullName evidence="4">Capsule biosynthesis protein</fullName>
    </recommendedName>
</protein>
<feature type="transmembrane region" description="Helical" evidence="1">
    <location>
        <begin position="343"/>
        <end position="364"/>
    </location>
</feature>
<keyword evidence="1" id="KW-0812">Transmembrane</keyword>
<feature type="transmembrane region" description="Helical" evidence="1">
    <location>
        <begin position="12"/>
        <end position="33"/>
    </location>
</feature>
<name>A0A5B8S5V7_9SPHN</name>
<gene>
    <name evidence="2" type="ORF">FRF71_06435</name>
</gene>
<dbReference type="InterPro" id="IPR050445">
    <property type="entry name" value="Bact_polysacc_biosynth/exp"/>
</dbReference>
<dbReference type="OrthoDB" id="1523414at2"/>
<dbReference type="Proteomes" id="UP000321172">
    <property type="component" value="Chromosome"/>
</dbReference>
<dbReference type="PANTHER" id="PTHR32309">
    <property type="entry name" value="TYROSINE-PROTEIN KINASE"/>
    <property type="match status" value="1"/>
</dbReference>
<sequence length="369" mass="40785">MAFRLSARFRKLNRLFVLFVIVPTALSTIYFGLLATDIYISESRYVVRSPERPSTSGLGLVLAGAGFSNAGEEANAAKAFVESRGALAAVNRGGAFAKAFTRPEISIFDRFDPFGLDGSFEALFKYYTSRVRVENDVATGISSLTVRAYTAADAHRINEQLLQMSEQTINRMNQRGRDDMIRFAQLEVDEAQNKARQTGLALAAFRNREGVVDPEMQATAQMAMISKLQDEVISTQTQLNQLRAFTPRNPQIPVFENRLQTLQQAVRREMGALAGGDRSLAGSAVQYQKLFLEKGFADKQLTGALASLQEARNEARRQQVYVERIAQPNQPDAPLEPRRLRGILATFALGLVAWGVASMLMAGIKEHGQ</sequence>
<dbReference type="GO" id="GO:0005886">
    <property type="term" value="C:plasma membrane"/>
    <property type="evidence" value="ECO:0007669"/>
    <property type="project" value="TreeGrafter"/>
</dbReference>
<accession>A0A5B8S5V7</accession>
<evidence type="ECO:0000256" key="1">
    <source>
        <dbReference type="SAM" id="Phobius"/>
    </source>
</evidence>
<keyword evidence="1" id="KW-1133">Transmembrane helix</keyword>
<evidence type="ECO:0000313" key="2">
    <source>
        <dbReference type="EMBL" id="QEA15805.1"/>
    </source>
</evidence>
<evidence type="ECO:0008006" key="4">
    <source>
        <dbReference type="Google" id="ProtNLM"/>
    </source>
</evidence>
<proteinExistence type="predicted"/>
<dbReference type="PANTHER" id="PTHR32309:SF13">
    <property type="entry name" value="FERRIC ENTEROBACTIN TRANSPORT PROTEIN FEPE"/>
    <property type="match status" value="1"/>
</dbReference>